<feature type="region of interest" description="Disordered" evidence="1">
    <location>
        <begin position="29"/>
        <end position="59"/>
    </location>
</feature>
<evidence type="ECO:0000313" key="2">
    <source>
        <dbReference type="EMBL" id="KAK2116850.1"/>
    </source>
</evidence>
<protein>
    <submittedName>
        <fullName evidence="2">Phosphatidylserine decarboxylase</fullName>
    </submittedName>
</protein>
<organism evidence="2 3">
    <name type="scientific">Saguinus oedipus</name>
    <name type="common">Cotton-top tamarin</name>
    <name type="synonym">Oedipomidas oedipus</name>
    <dbReference type="NCBI Taxonomy" id="9490"/>
    <lineage>
        <taxon>Eukaryota</taxon>
        <taxon>Metazoa</taxon>
        <taxon>Chordata</taxon>
        <taxon>Craniata</taxon>
        <taxon>Vertebrata</taxon>
        <taxon>Euteleostomi</taxon>
        <taxon>Mammalia</taxon>
        <taxon>Eutheria</taxon>
        <taxon>Euarchontoglires</taxon>
        <taxon>Primates</taxon>
        <taxon>Haplorrhini</taxon>
        <taxon>Platyrrhini</taxon>
        <taxon>Cebidae</taxon>
        <taxon>Callitrichinae</taxon>
        <taxon>Saguinus</taxon>
    </lineage>
</organism>
<sequence length="91" mass="9657">MVCRGLRNLPASPGPLTLLLHPPSICSDPSLKDGLSDSDSELSSSEGLEPGSADPLANGCQGISEAARRLARRLYHLEGFQRCDVARQLGK</sequence>
<dbReference type="Proteomes" id="UP001266305">
    <property type="component" value="Unassembled WGS sequence"/>
</dbReference>
<dbReference type="EMBL" id="JASSZA010000002">
    <property type="protein sequence ID" value="KAK2116850.1"/>
    <property type="molecule type" value="Genomic_DNA"/>
</dbReference>
<reference evidence="2 3" key="1">
    <citation type="submission" date="2023-05" db="EMBL/GenBank/DDBJ databases">
        <title>B98-5 Cell Line De Novo Hybrid Assembly: An Optical Mapping Approach.</title>
        <authorList>
            <person name="Kananen K."/>
            <person name="Auerbach J.A."/>
            <person name="Kautto E."/>
            <person name="Blachly J.S."/>
        </authorList>
    </citation>
    <scope>NUCLEOTIDE SEQUENCE [LARGE SCALE GENOMIC DNA]</scope>
    <source>
        <strain evidence="2">B95-8</strain>
        <tissue evidence="2">Cell line</tissue>
    </source>
</reference>
<keyword evidence="3" id="KW-1185">Reference proteome</keyword>
<gene>
    <name evidence="2" type="primary">PSD2_3</name>
    <name evidence="2" type="ORF">P7K49_003736</name>
</gene>
<feature type="non-terminal residue" evidence="2">
    <location>
        <position position="91"/>
    </location>
</feature>
<comment type="caution">
    <text evidence="2">The sequence shown here is derived from an EMBL/GenBank/DDBJ whole genome shotgun (WGS) entry which is preliminary data.</text>
</comment>
<name>A0ABQ9W640_SAGOE</name>
<evidence type="ECO:0000313" key="3">
    <source>
        <dbReference type="Proteomes" id="UP001266305"/>
    </source>
</evidence>
<feature type="compositionally biased region" description="Low complexity" evidence="1">
    <location>
        <begin position="41"/>
        <end position="52"/>
    </location>
</feature>
<accession>A0ABQ9W640</accession>
<evidence type="ECO:0000256" key="1">
    <source>
        <dbReference type="SAM" id="MobiDB-lite"/>
    </source>
</evidence>
<proteinExistence type="predicted"/>